<dbReference type="GO" id="GO:0046677">
    <property type="term" value="P:response to antibiotic"/>
    <property type="evidence" value="ECO:0007669"/>
    <property type="project" value="UniProtKB-KW"/>
</dbReference>
<comment type="similarity">
    <text evidence="2">Belongs to the multi antimicrobial extrusion (MATE) (TC 2.A.66.1) family. MepA subfamily.</text>
</comment>
<evidence type="ECO:0000256" key="4">
    <source>
        <dbReference type="ARBA" id="ARBA00022448"/>
    </source>
</evidence>
<accession>A0AB38A6B9</accession>
<dbReference type="GO" id="GO:0015297">
    <property type="term" value="F:antiporter activity"/>
    <property type="evidence" value="ECO:0007669"/>
    <property type="project" value="InterPro"/>
</dbReference>
<protein>
    <recommendedName>
        <fullName evidence="3">Multidrug export protein MepA</fullName>
    </recommendedName>
</protein>
<comment type="caution">
    <text evidence="11">The sequence shown here is derived from an EMBL/GenBank/DDBJ whole genome shotgun (WGS) entry which is preliminary data.</text>
</comment>
<gene>
    <name evidence="11" type="ORF">SAMN04489746_0784</name>
</gene>
<keyword evidence="8 10" id="KW-0472">Membrane</keyword>
<feature type="transmembrane region" description="Helical" evidence="10">
    <location>
        <begin position="431"/>
        <end position="452"/>
    </location>
</feature>
<keyword evidence="6 10" id="KW-0812">Transmembrane</keyword>
<keyword evidence="5" id="KW-1003">Cell membrane</keyword>
<dbReference type="PANTHER" id="PTHR43823:SF3">
    <property type="entry name" value="MULTIDRUG EXPORT PROTEIN MEPA"/>
    <property type="match status" value="1"/>
</dbReference>
<dbReference type="Proteomes" id="UP000183687">
    <property type="component" value="Unassembled WGS sequence"/>
</dbReference>
<feature type="transmembrane region" description="Helical" evidence="10">
    <location>
        <begin position="180"/>
        <end position="201"/>
    </location>
</feature>
<keyword evidence="4" id="KW-0813">Transport</keyword>
<feature type="transmembrane region" description="Helical" evidence="10">
    <location>
        <begin position="370"/>
        <end position="391"/>
    </location>
</feature>
<evidence type="ECO:0000256" key="1">
    <source>
        <dbReference type="ARBA" id="ARBA00004651"/>
    </source>
</evidence>
<dbReference type="RefSeq" id="WP_057002084.1">
    <property type="nucleotide sequence ID" value="NZ_FNSH01000001.1"/>
</dbReference>
<reference evidence="11 12" key="1">
    <citation type="submission" date="2016-10" db="EMBL/GenBank/DDBJ databases">
        <authorList>
            <person name="Varghese N."/>
            <person name="Submissions S."/>
        </authorList>
    </citation>
    <scope>NUCLEOTIDE SEQUENCE [LARGE SCALE GENOMIC DNA]</scope>
    <source>
        <strain evidence="11 12">DSM 20586</strain>
    </source>
</reference>
<dbReference type="AlphaFoldDB" id="A0AB38A6B9"/>
<sequence>MKSIKAVFAKKAHQTTEEKFHEMIERPIGPLITSLAIPSIFANLVTAIYNLVDMYFVGHISTAASGAIGISFVAMTAIQATGFYFGQGTGNAISRYLGAKQQEKANIMASTGIVCTLTVGLLIAILGNLFIEPLCILAGATPTILPYAKTFIGIILCGAPWMASSILLNMQLRFEGESLFSMLAITTGAILNALLTPLLIYGFHLGIAGSAISTIVCEFIGFVLLLIETQKIGLAPLSLTWVRPSKELFREINNGGTPSFVRQLMLGIATTLLNNAAAPFGDAAVAAMAIVQRITGFANYIQIGIGQGYQPVLGYNIGARHHERVLAGYSFALRASTIAVLAIGVFTCIFAPQLIWIFRQDPQVVTIGTLTLRLASFSAALTGVAMMTNFMLQTSGHVWSASILGACRLGLVLGPVIVVMAYFFGLLGVQLAQPVADLITFFVAIPFAKITLSQFNTTAKVEESIREIQAWIWE</sequence>
<evidence type="ECO:0000313" key="12">
    <source>
        <dbReference type="Proteomes" id="UP000183687"/>
    </source>
</evidence>
<feature type="transmembrane region" description="Helical" evidence="10">
    <location>
        <begin position="64"/>
        <end position="86"/>
    </location>
</feature>
<dbReference type="PIRSF" id="PIRSF006603">
    <property type="entry name" value="DinF"/>
    <property type="match status" value="1"/>
</dbReference>
<keyword evidence="9" id="KW-0046">Antibiotic resistance</keyword>
<evidence type="ECO:0000256" key="7">
    <source>
        <dbReference type="ARBA" id="ARBA00022989"/>
    </source>
</evidence>
<dbReference type="EMBL" id="FNSH01000001">
    <property type="protein sequence ID" value="SEB63787.1"/>
    <property type="molecule type" value="Genomic_DNA"/>
</dbReference>
<evidence type="ECO:0000256" key="10">
    <source>
        <dbReference type="SAM" id="Phobius"/>
    </source>
</evidence>
<comment type="subcellular location">
    <subcellularLocation>
        <location evidence="1">Cell membrane</location>
        <topology evidence="1">Multi-pass membrane protein</topology>
    </subcellularLocation>
</comment>
<feature type="transmembrane region" description="Helical" evidence="10">
    <location>
        <begin position="207"/>
        <end position="227"/>
    </location>
</feature>
<name>A0AB38A6B9_9ACTN</name>
<evidence type="ECO:0000256" key="3">
    <source>
        <dbReference type="ARBA" id="ARBA00022106"/>
    </source>
</evidence>
<dbReference type="InterPro" id="IPR048279">
    <property type="entry name" value="MdtK-like"/>
</dbReference>
<dbReference type="InterPro" id="IPR002528">
    <property type="entry name" value="MATE_fam"/>
</dbReference>
<evidence type="ECO:0000256" key="5">
    <source>
        <dbReference type="ARBA" id="ARBA00022475"/>
    </source>
</evidence>
<dbReference type="PANTHER" id="PTHR43823">
    <property type="entry name" value="SPORULATION PROTEIN YKVU"/>
    <property type="match status" value="1"/>
</dbReference>
<dbReference type="GO" id="GO:0042910">
    <property type="term" value="F:xenobiotic transmembrane transporter activity"/>
    <property type="evidence" value="ECO:0007669"/>
    <property type="project" value="InterPro"/>
</dbReference>
<evidence type="ECO:0000313" key="11">
    <source>
        <dbReference type="EMBL" id="SEB63787.1"/>
    </source>
</evidence>
<organism evidence="11 12">
    <name type="scientific">Atopobium minutum</name>
    <dbReference type="NCBI Taxonomy" id="1381"/>
    <lineage>
        <taxon>Bacteria</taxon>
        <taxon>Bacillati</taxon>
        <taxon>Actinomycetota</taxon>
        <taxon>Coriobacteriia</taxon>
        <taxon>Coriobacteriales</taxon>
        <taxon>Atopobiaceae</taxon>
        <taxon>Atopobium</taxon>
    </lineage>
</organism>
<keyword evidence="7 10" id="KW-1133">Transmembrane helix</keyword>
<feature type="transmembrane region" description="Helical" evidence="10">
    <location>
        <begin position="151"/>
        <end position="168"/>
    </location>
</feature>
<feature type="transmembrane region" description="Helical" evidence="10">
    <location>
        <begin position="403"/>
        <end position="425"/>
    </location>
</feature>
<evidence type="ECO:0000256" key="8">
    <source>
        <dbReference type="ARBA" id="ARBA00023136"/>
    </source>
</evidence>
<dbReference type="Pfam" id="PF01554">
    <property type="entry name" value="MatE"/>
    <property type="match status" value="2"/>
</dbReference>
<evidence type="ECO:0000256" key="6">
    <source>
        <dbReference type="ARBA" id="ARBA00022692"/>
    </source>
</evidence>
<dbReference type="InterPro" id="IPR045070">
    <property type="entry name" value="MATE_MepA-like"/>
</dbReference>
<dbReference type="InterPro" id="IPR051327">
    <property type="entry name" value="MATE_MepA_subfamily"/>
</dbReference>
<dbReference type="NCBIfam" id="TIGR00797">
    <property type="entry name" value="matE"/>
    <property type="match status" value="1"/>
</dbReference>
<dbReference type="CDD" id="cd13143">
    <property type="entry name" value="MATE_MepA_like"/>
    <property type="match status" value="1"/>
</dbReference>
<dbReference type="GO" id="GO:0005886">
    <property type="term" value="C:plasma membrane"/>
    <property type="evidence" value="ECO:0007669"/>
    <property type="project" value="UniProtKB-SubCell"/>
</dbReference>
<proteinExistence type="inferred from homology"/>
<evidence type="ECO:0000256" key="2">
    <source>
        <dbReference type="ARBA" id="ARBA00008417"/>
    </source>
</evidence>
<feature type="transmembrane region" description="Helical" evidence="10">
    <location>
        <begin position="338"/>
        <end position="358"/>
    </location>
</feature>
<feature type="transmembrane region" description="Helical" evidence="10">
    <location>
        <begin position="28"/>
        <end position="52"/>
    </location>
</feature>
<evidence type="ECO:0000256" key="9">
    <source>
        <dbReference type="ARBA" id="ARBA00023251"/>
    </source>
</evidence>
<feature type="transmembrane region" description="Helical" evidence="10">
    <location>
        <begin position="107"/>
        <end position="131"/>
    </location>
</feature>